<evidence type="ECO:0000256" key="3">
    <source>
        <dbReference type="ARBA" id="ARBA00023002"/>
    </source>
</evidence>
<dbReference type="FunFam" id="3.20.20.100:FF:000015">
    <property type="entry name" value="Oxidoreductase, aldo/keto reductase family"/>
    <property type="match status" value="1"/>
</dbReference>
<gene>
    <name evidence="8" type="ORF">M8330_04275</name>
</gene>
<dbReference type="SUPFAM" id="SSF51430">
    <property type="entry name" value="NAD(P)-linked oxidoreductase"/>
    <property type="match status" value="1"/>
</dbReference>
<evidence type="ECO:0000259" key="7">
    <source>
        <dbReference type="Pfam" id="PF00248"/>
    </source>
</evidence>
<dbReference type="AlphaFoldDB" id="A0A9X2D560"/>
<proteinExistence type="inferred from homology"/>
<feature type="site" description="Lowers pKa of active site Tyr" evidence="6">
    <location>
        <position position="69"/>
    </location>
</feature>
<dbReference type="Gene3D" id="3.20.20.100">
    <property type="entry name" value="NADP-dependent oxidoreductase domain"/>
    <property type="match status" value="1"/>
</dbReference>
<evidence type="ECO:0000313" key="8">
    <source>
        <dbReference type="EMBL" id="MCM0619513.1"/>
    </source>
</evidence>
<keyword evidence="9" id="KW-1185">Reference proteome</keyword>
<dbReference type="InterPro" id="IPR036812">
    <property type="entry name" value="NAD(P)_OxRdtase_dom_sf"/>
</dbReference>
<comment type="caution">
    <text evidence="8">The sequence shown here is derived from an EMBL/GenBank/DDBJ whole genome shotgun (WGS) entry which is preliminary data.</text>
</comment>
<comment type="similarity">
    <text evidence="1">Belongs to the aldo/keto reductase family.</text>
</comment>
<dbReference type="Pfam" id="PF00248">
    <property type="entry name" value="Aldo_ket_red"/>
    <property type="match status" value="1"/>
</dbReference>
<evidence type="ECO:0000313" key="9">
    <source>
        <dbReference type="Proteomes" id="UP001139485"/>
    </source>
</evidence>
<evidence type="ECO:0000256" key="4">
    <source>
        <dbReference type="PIRSR" id="PIRSR000097-1"/>
    </source>
</evidence>
<dbReference type="GO" id="GO:0016616">
    <property type="term" value="F:oxidoreductase activity, acting on the CH-OH group of donors, NAD or NADP as acceptor"/>
    <property type="evidence" value="ECO:0007669"/>
    <property type="project" value="UniProtKB-ARBA"/>
</dbReference>
<organism evidence="8 9">
    <name type="scientific">Nocardioides bruguierae</name>
    <dbReference type="NCBI Taxonomy" id="2945102"/>
    <lineage>
        <taxon>Bacteria</taxon>
        <taxon>Bacillati</taxon>
        <taxon>Actinomycetota</taxon>
        <taxon>Actinomycetes</taxon>
        <taxon>Propionibacteriales</taxon>
        <taxon>Nocardioidaceae</taxon>
        <taxon>Nocardioides</taxon>
    </lineage>
</organism>
<dbReference type="PANTHER" id="PTHR43827">
    <property type="entry name" value="2,5-DIKETO-D-GLUCONIC ACID REDUCTASE"/>
    <property type="match status" value="1"/>
</dbReference>
<name>A0A9X2D560_9ACTN</name>
<feature type="domain" description="NADP-dependent oxidoreductase" evidence="7">
    <location>
        <begin position="11"/>
        <end position="250"/>
    </location>
</feature>
<dbReference type="EMBL" id="JAMOIL010000003">
    <property type="protein sequence ID" value="MCM0619513.1"/>
    <property type="molecule type" value="Genomic_DNA"/>
</dbReference>
<evidence type="ECO:0000256" key="1">
    <source>
        <dbReference type="ARBA" id="ARBA00007905"/>
    </source>
</evidence>
<dbReference type="Proteomes" id="UP001139485">
    <property type="component" value="Unassembled WGS sequence"/>
</dbReference>
<dbReference type="InterPro" id="IPR018170">
    <property type="entry name" value="Aldo/ket_reductase_CS"/>
</dbReference>
<keyword evidence="2" id="KW-0521">NADP</keyword>
<keyword evidence="3" id="KW-0560">Oxidoreductase</keyword>
<evidence type="ECO:0000256" key="2">
    <source>
        <dbReference type="ARBA" id="ARBA00022857"/>
    </source>
</evidence>
<sequence length="269" mass="29147">MLPGDVAMPQLGYGVWQIADDEAETAVATAIETGYRHIDTASAYGNEKGVGLGLKKSGLPREDLFVVTKLWNDAQGYESTLAAFEESRTKLATEYVDLYLIHWPIPSKALFVDTWKACEKLLADGVVRAIGVSNFQPAHLETLAQETGTVPAVNQVESHPMFRDTEIDAYGAEHGIVTEAWSPLGQGGVLTDPTLTAIAAEHGRSVAQVVLRWHLDSGRVAIPKSVTPSRIAENIDLDFVLTSEQLAAIDWMNTGERIGPDPLFFGSDA</sequence>
<feature type="active site" description="Proton donor" evidence="4">
    <location>
        <position position="44"/>
    </location>
</feature>
<dbReference type="InterPro" id="IPR020471">
    <property type="entry name" value="AKR"/>
</dbReference>
<evidence type="ECO:0000256" key="5">
    <source>
        <dbReference type="PIRSR" id="PIRSR000097-2"/>
    </source>
</evidence>
<protein>
    <submittedName>
        <fullName evidence="8">Aldo/keto reductase</fullName>
    </submittedName>
</protein>
<evidence type="ECO:0000256" key="6">
    <source>
        <dbReference type="PIRSR" id="PIRSR000097-3"/>
    </source>
</evidence>
<accession>A0A9X2D560</accession>
<dbReference type="PROSITE" id="PS00063">
    <property type="entry name" value="ALDOKETO_REDUCTASE_3"/>
    <property type="match status" value="1"/>
</dbReference>
<dbReference type="PRINTS" id="PR00069">
    <property type="entry name" value="ALDKETRDTASE"/>
</dbReference>
<reference evidence="8" key="1">
    <citation type="submission" date="2022-05" db="EMBL/GenBank/DDBJ databases">
        <authorList>
            <person name="Tuo L."/>
        </authorList>
    </citation>
    <scope>NUCLEOTIDE SEQUENCE</scope>
    <source>
        <strain evidence="8">BSK12Z-4</strain>
    </source>
</reference>
<dbReference type="PIRSF" id="PIRSF000097">
    <property type="entry name" value="AKR"/>
    <property type="match status" value="1"/>
</dbReference>
<feature type="binding site" evidence="5">
    <location>
        <position position="102"/>
    </location>
    <ligand>
        <name>substrate</name>
    </ligand>
</feature>
<dbReference type="InterPro" id="IPR023210">
    <property type="entry name" value="NADP_OxRdtase_dom"/>
</dbReference>
<dbReference type="PROSITE" id="PS00798">
    <property type="entry name" value="ALDOKETO_REDUCTASE_1"/>
    <property type="match status" value="1"/>
</dbReference>
<dbReference type="PANTHER" id="PTHR43827:SF3">
    <property type="entry name" value="NADP-DEPENDENT OXIDOREDUCTASE DOMAIN-CONTAINING PROTEIN"/>
    <property type="match status" value="1"/>
</dbReference>